<organism evidence="1 2">
    <name type="scientific">Spongisporangium articulatum</name>
    <dbReference type="NCBI Taxonomy" id="3362603"/>
    <lineage>
        <taxon>Bacteria</taxon>
        <taxon>Bacillati</taxon>
        <taxon>Actinomycetota</taxon>
        <taxon>Actinomycetes</taxon>
        <taxon>Kineosporiales</taxon>
        <taxon>Kineosporiaceae</taxon>
        <taxon>Spongisporangium</taxon>
    </lineage>
</organism>
<dbReference type="EMBL" id="JBITLV010000008">
    <property type="protein sequence ID" value="MFI7589623.1"/>
    <property type="molecule type" value="Genomic_DNA"/>
</dbReference>
<proteinExistence type="predicted"/>
<evidence type="ECO:0000313" key="1">
    <source>
        <dbReference type="EMBL" id="MFI7589623.1"/>
    </source>
</evidence>
<dbReference type="InterPro" id="IPR013783">
    <property type="entry name" value="Ig-like_fold"/>
</dbReference>
<sequence>MERVIMRSTPSMVRGIVAGGVAVAVAVGLVGAIAPTASAEIDPPSGTPATVTADVLPTAQVNGVVWSTAIVGGTVYAVGSFTKARPAGVAAGGKGEVTRNNALAFSLTTGKLLSWNPDLNAQARRVMASPNGDEIYVSGDFTAVGGVKRTRIAGFKTATGKLDTAFAPTISGPGKALTVSASTVYVGGGFASASGQPRTKLAAFKRSNGALTAWAPTTDDTVEALVVTGDKVVLGGRFHQINGAKWRGVGAVDATTGASLPWNSRPEPNDPPIKLPNNDGKLEQWTSWVTDLRVADGVVYGASNGQGAFPNTRTNMFDGRWAASASNGDLIWLDNCFGATYGLTVVGKVLYSVGHAHDCSNLGAFPDTLPDTFYHGLAETTYATGKDKTGKGFQMNYANPPIPTLLHWFPKLAEGSYTGQIQAAWTISSTSKYIVMGGEFPSVGGVKQQGLVRFVVGSVAKKDVGPAKSDKLKPSAVGFVGRNVQVSWKTTSDVDDSTLTYSVYRDGGKTPVGTVTKASVPWKATSVSFTDKNVPTGQHTYTIKATDPHGNSVTGPEGGKVTVMF</sequence>
<dbReference type="InterPro" id="IPR011044">
    <property type="entry name" value="Quino_amine_DH_bsu"/>
</dbReference>
<dbReference type="Gene3D" id="2.60.40.10">
    <property type="entry name" value="Immunoglobulins"/>
    <property type="match status" value="1"/>
</dbReference>
<comment type="caution">
    <text evidence="1">The sequence shown here is derived from an EMBL/GenBank/DDBJ whole genome shotgun (WGS) entry which is preliminary data.</text>
</comment>
<accession>A0ABW8AU66</accession>
<evidence type="ECO:0000313" key="2">
    <source>
        <dbReference type="Proteomes" id="UP001612915"/>
    </source>
</evidence>
<dbReference type="SUPFAM" id="SSF50969">
    <property type="entry name" value="YVTN repeat-like/Quinoprotein amine dehydrogenase"/>
    <property type="match status" value="1"/>
</dbReference>
<name>A0ABW8AU66_9ACTN</name>
<evidence type="ECO:0008006" key="3">
    <source>
        <dbReference type="Google" id="ProtNLM"/>
    </source>
</evidence>
<keyword evidence="2" id="KW-1185">Reference proteome</keyword>
<reference evidence="1 2" key="1">
    <citation type="submission" date="2024-10" db="EMBL/GenBank/DDBJ databases">
        <title>The Natural Products Discovery Center: Release of the First 8490 Sequenced Strains for Exploring Actinobacteria Biosynthetic Diversity.</title>
        <authorList>
            <person name="Kalkreuter E."/>
            <person name="Kautsar S.A."/>
            <person name="Yang D."/>
            <person name="Bader C.D."/>
            <person name="Teijaro C.N."/>
            <person name="Fluegel L."/>
            <person name="Davis C.M."/>
            <person name="Simpson J.R."/>
            <person name="Lauterbach L."/>
            <person name="Steele A.D."/>
            <person name="Gui C."/>
            <person name="Meng S."/>
            <person name="Li G."/>
            <person name="Viehrig K."/>
            <person name="Ye F."/>
            <person name="Su P."/>
            <person name="Kiefer A.F."/>
            <person name="Nichols A."/>
            <person name="Cepeda A.J."/>
            <person name="Yan W."/>
            <person name="Fan B."/>
            <person name="Jiang Y."/>
            <person name="Adhikari A."/>
            <person name="Zheng C.-J."/>
            <person name="Schuster L."/>
            <person name="Cowan T.M."/>
            <person name="Smanski M.J."/>
            <person name="Chevrette M.G."/>
            <person name="De Carvalho L.P.S."/>
            <person name="Shen B."/>
        </authorList>
    </citation>
    <scope>NUCLEOTIDE SEQUENCE [LARGE SCALE GENOMIC DNA]</scope>
    <source>
        <strain evidence="1 2">NPDC049639</strain>
    </source>
</reference>
<protein>
    <recommendedName>
        <fullName evidence="3">Fibronectin type-III domain-containing protein</fullName>
    </recommendedName>
</protein>
<dbReference type="Proteomes" id="UP001612915">
    <property type="component" value="Unassembled WGS sequence"/>
</dbReference>
<dbReference type="RefSeq" id="WP_398284226.1">
    <property type="nucleotide sequence ID" value="NZ_JBITLV010000008.1"/>
</dbReference>
<gene>
    <name evidence="1" type="ORF">ACIB24_21355</name>
</gene>